<evidence type="ECO:0000259" key="5">
    <source>
        <dbReference type="PROSITE" id="PS50075"/>
    </source>
</evidence>
<name>A0A0N0E1W0_9PSED</name>
<dbReference type="InterPro" id="IPR020845">
    <property type="entry name" value="AMP-binding_CS"/>
</dbReference>
<dbReference type="FunFam" id="1.10.1200.10:FF:000005">
    <property type="entry name" value="Nonribosomal peptide synthetase 1"/>
    <property type="match status" value="7"/>
</dbReference>
<dbReference type="PROSITE" id="PS50075">
    <property type="entry name" value="CARRIER"/>
    <property type="match status" value="7"/>
</dbReference>
<dbReference type="InterPro" id="IPR009081">
    <property type="entry name" value="PP-bd_ACP"/>
</dbReference>
<evidence type="ECO:0000256" key="4">
    <source>
        <dbReference type="ARBA" id="ARBA00022553"/>
    </source>
</evidence>
<dbReference type="InterPro" id="IPR036736">
    <property type="entry name" value="ACP-like_sf"/>
</dbReference>
<dbReference type="FunFam" id="3.30.300.30:FF:000010">
    <property type="entry name" value="Enterobactin synthetase component F"/>
    <property type="match status" value="7"/>
</dbReference>
<dbReference type="InterPro" id="IPR020806">
    <property type="entry name" value="PKS_PP-bd"/>
</dbReference>
<dbReference type="InterPro" id="IPR023213">
    <property type="entry name" value="CAT-like_dom_sf"/>
</dbReference>
<gene>
    <name evidence="6" type="ORF">PF66_05400</name>
</gene>
<dbReference type="CDD" id="cd17651">
    <property type="entry name" value="A_NRPS_VisG_like"/>
    <property type="match status" value="1"/>
</dbReference>
<dbReference type="GO" id="GO:0031177">
    <property type="term" value="F:phosphopantetheine binding"/>
    <property type="evidence" value="ECO:0007669"/>
    <property type="project" value="InterPro"/>
</dbReference>
<dbReference type="Pfam" id="PF00550">
    <property type="entry name" value="PP-binding"/>
    <property type="match status" value="7"/>
</dbReference>
<dbReference type="InterPro" id="IPR025110">
    <property type="entry name" value="AMP-bd_C"/>
</dbReference>
<dbReference type="SMART" id="SM00823">
    <property type="entry name" value="PKS_PP"/>
    <property type="match status" value="7"/>
</dbReference>
<dbReference type="RefSeq" id="WP_054064280.1">
    <property type="nucleotide sequence ID" value="NZ_JSYZ01000023.1"/>
</dbReference>
<dbReference type="Gene3D" id="3.30.559.10">
    <property type="entry name" value="Chloramphenicol acetyltransferase-like domain"/>
    <property type="match status" value="7"/>
</dbReference>
<keyword evidence="4" id="KW-0597">Phosphoprotein</keyword>
<dbReference type="Gene3D" id="3.40.50.980">
    <property type="match status" value="14"/>
</dbReference>
<dbReference type="Gene3D" id="3.30.559.30">
    <property type="entry name" value="Nonribosomal peptide synthetase, condensation domain"/>
    <property type="match status" value="7"/>
</dbReference>
<keyword evidence="3" id="KW-0596">Phosphopantetheine</keyword>
<dbReference type="FunFam" id="3.30.559.30:FF:000028">
    <property type="entry name" value="Non-ribosomal peptide synthetase OfaC"/>
    <property type="match status" value="3"/>
</dbReference>
<feature type="domain" description="Carrier" evidence="5">
    <location>
        <begin position="3186"/>
        <end position="3260"/>
    </location>
</feature>
<dbReference type="PATRIC" id="fig|50340.43.peg.3111"/>
<dbReference type="CDD" id="cd05930">
    <property type="entry name" value="A_NRPS"/>
    <property type="match status" value="1"/>
</dbReference>
<protein>
    <submittedName>
        <fullName evidence="6">Amino acid adenylation enzyme/thioester reductase family protein</fullName>
    </submittedName>
</protein>
<dbReference type="InterPro" id="IPR006162">
    <property type="entry name" value="Ppantetheine_attach_site"/>
</dbReference>
<dbReference type="FunFam" id="3.40.50.980:FF:000002">
    <property type="entry name" value="Enterobactin synthetase component F"/>
    <property type="match status" value="3"/>
</dbReference>
<dbReference type="FunFam" id="3.40.50.980:FF:000001">
    <property type="entry name" value="Non-ribosomal peptide synthetase"/>
    <property type="match status" value="7"/>
</dbReference>
<evidence type="ECO:0000256" key="1">
    <source>
        <dbReference type="ARBA" id="ARBA00001957"/>
    </source>
</evidence>
<proteinExistence type="inferred from homology"/>
<dbReference type="SUPFAM" id="SSF47336">
    <property type="entry name" value="ACP-like"/>
    <property type="match status" value="7"/>
</dbReference>
<dbReference type="OrthoDB" id="9757559at2"/>
<evidence type="ECO:0000256" key="3">
    <source>
        <dbReference type="ARBA" id="ARBA00022450"/>
    </source>
</evidence>
<dbReference type="NCBIfam" id="NF003417">
    <property type="entry name" value="PRK04813.1"/>
    <property type="match status" value="7"/>
</dbReference>
<dbReference type="EMBL" id="JSYZ01000023">
    <property type="protein sequence ID" value="KPA88168.1"/>
    <property type="molecule type" value="Genomic_DNA"/>
</dbReference>
<comment type="cofactor">
    <cofactor evidence="1">
        <name>pantetheine 4'-phosphate</name>
        <dbReference type="ChEBI" id="CHEBI:47942"/>
    </cofactor>
</comment>
<sequence>MQFSELMAVISTHAIRLQREDDDLVILGNDDALDDALWDQLSRYKAQLLELVARHDGDWLSPAFRITPDMLPLVSLEQEAIDRIVATVPGGAANLQDIYPLAPLQSGMLYHHLSASQGDPYVLQAQFAFDSRERLERFAEALQWVIGRHDILRTSIAWESLDEPLQVVWREAPLVCEQYRPQPLGGDVLARLREAHDARDYRLDLRQAPLLRLVFAEDEANRRVVALLLFHHMVMDHTGLDVVRQEIAACLRGEAGQVPPAVAFRDYLARARMSLDEAAHESFFRHMLGDIDEPTLPFGLREVADDGIGTEEGRLTLEPGLSLRLRNQARQLGVSAASLMHLAWARVLGSLSGREAVVFGTVLLGRMDAGEGAERALGMFINTLPLRIDVDGQGVRAGVLATHERLTALLDHEQASLALAQRCSGVSAPTPLFSAMLNYRHSAAGDAAEVIDVAEGVQVLGARERSNYPLSLSVDDLGEDFRLTVHVVAAAGAQRLCEMMRNALQALQQALEQAPDTALNSLAILPAAEREQVLVAFNGSAVDFPRGHTVHGLFEAQVERLPEAVAMVQGDTSLSYGELNRQANQLAHHLRTLGVQPDDRVAISLQRGPQLLVGLLAILKAGAGYVPVDPSLPLERRRYLLEDSAPVALLTRSEGRGQLPALSIPVVELDRVTWQEQSVDNPAPGALTPAHLAYVIYTSGSTGLPKGVMVEHRTVENLVHWHRTAFDLQPGGHASSVAGFGFDAMAWEVWSTLCVGATLHLPPEDIGHQEIDRLLAWWQAQPLDVCFLATPIAEHVFAQRLEHPTLRTLLIGGDRLRQFSQAQRFAVINNYGPTEATVVATSGLMEAGQVLHIGRPIANAQVYLLDERQQPVPIGVAGELYIGGVGVARGYLNRPDLTAERFIRDPFSADPQARLYRTGDQARWLADGNLDYLGRNDDQLKIRGVRIEPGEIEAALNSHEVIGESVVLVRDGRLVAWFTASEALAIEALNIYLQGRLPDYMIPSAYVQLDALPLTANGKLDRRALPAPDQQALLNRAFEAPQGEVETALARIWAEVLKVERVGRHDHFFELGGHSLSAVILIERMRQVGLSTDVRVLFSQPTLAALAAAIGSGREVEVPENRIPAACRHITPDLLPLIELDQASIDRIVATVPGGAANVQDIYPLAPLQEGILYHHMSAEQGDPYLLQAQLAFDGLERLQTFAAALQQVVRRHDILRTSVLWEGLERPVQVVWREVELPVREERFDAAGGEVLEQLLQRFDARAYRLDIRQAPLMQLAYAQDPARQRIVAVLMFHHLAMDHTALAVVVQEIRSLLLEQGERLGAAVPYRNYVAQALLGASEQEHEAFFRDMLGDIDEPTLPFGLQDVQGDGREIESALLPLDAELNRRLREQARLLGVSVASLMHLAWARVLAATSGKDSVVFGTVLMGRLQGGEGADRALGMFINTLPLRVEVGDTSVRAGVKATHARLTALLAHEHASLALAQRCSAVEASLPLFSALLNYRHSAADERPAAGQGLWDGIQSLGGEERSNYPLTLSVDDIGSGFELRVLAALSVGAQRMADYMCAALEHLVLALEQAPEQALGQLSVLPAAERQQVLFDFNARQRDYPSEQTLHRLFEIRAAAHPDAPAVVHGEQVLGYGELNRRANRLAHHLLGLGVRPGEHLAILLERSADLLVSQLAISKCAAAYVPLDINAPLERQRFMLEDSQASWLLTTHDQPDEHGVRRIELDRLAVEALATDDPDLPQSAEALAYIMYTSGSTGTPKGVLVPHRAVARLVLNNGYAEFNERDRVAFAANPAFDASTLEVWAPLLNGGCVVVVEQDVLLSRDALANLLREQAVSVLWMTAGLFHQYADGLMESFRALRYLIVGGDVLDPAVIERVLRDGAPRHLLNGYGPTEATTFSTTYEITTVEGGSIPIGRPIGNSRAYVLDARQQPVPVGAVGELYVAGAGVARGYLNQPELSAETFMADPFVGGSMYRTGDLVRWRADGNLEYLGRNDNQVKIRGFRIELGEIETRLGRHPQVRDVAVLVREVAPGDKRLVAWFSAEGAAQTPDPEALRDYLQEQLPDYMVPSAYVQLEALPLTANGKLDRKALPAPDQSALLSRGYEAPQGAVETTLAQIWAELLQVGQVGRHDHFFELGGHSLLAVTLIERMRQAGLNADVRALFSQPTLAGLAAAIGHGRELQVPENRIAADCQRITPELLPLVELDQAAIDRVVASVPGGAANVQDIYPLTPLQEGILYHHLSAGQGDPYVLQSRLAFDSPQRLQAFAGALQQVIDRHDILRTGFLWEGLEQPVQVVWRRAELAVQALSLEPADGDVLEQLHSRFDSRHYRLDLSRAPLIRLVHAYDARRQRTVAALLFHHLVLDHTALKVVLQEMRAGLLGHEAVLSEPVPYRNHVAQARLGVSEAEHEAFFREMLGSIDEPTLPFGLQDVQNDGRDIEEVARPLPEGLSRRLRARARALGVTAASLFHLAWGQVLAATSGREQVVFGTVLLGRMQGGQGADRALGMFINTLPLRVDIDATPARAAVMATHARLTGLMGHEHASLALAQRCSAVAAPAPLFSAMLNYRQSRDEEQAAWPGIETLASDGRTNYALSLSVNDLGEGFRLIALTLASVGAQRICELMETALESLVEALEQQPGTAVNRLPVLPAGEREQLVSGLNASAVDHALDPSIHGLFEARVERAPEALALVADGQSLSYRELNRRANRLAHYLREQGVGPDERVAICVERGVEMLVGLLAILKAGGAYVPLDPGYPQERIAYMLKDSAPRVVLAQDVTLARLGSVAVPLINLDRNVWADRAEANLAPVQASDLAYVIYTSGSTGTPKGVAVEHRGLCNLVQWSSRLHGKDAQGALLHKTPFSFDASVWELFWPLSAGLRLVLARPEGHRDPAYLAQLVREQQVSVIQFVPAMLQQFLDVEAAGQCHSLTDVFCGGGELTSALAQAVRARLPWVRLHNVYGPTEATVDSTVWTLEPDAAVPDSQLPIGRPIDNTRLYVLDARDQPVPLGVSGQLHIGGVGVARGYIGLAELSAERFIDSPFVAGERLYRTGDLVRYRLDGNLEFLGRNDDQVKLRGLRIELGEVQARLAEHPALTAAVAMVREDLPGDPRLVAYYTASEAQAVDDLRAHLLGYLPEYMLPTLFVHLPALPLSPNGKPDRKALPAPDQGALSSREYVAPVGEVETRLAQIWADLLKVERVGRHDHFFELGGHSLLAVTLIERMRQAGLSADIRVLFSQPSLAALAAAVGSGRAVTVPENRIPADCRQITPYLLPLIELDQASIDRVVASVPGGAANVQDIYPLAPLQEGILYHHLSAEQGDPYLLQSQMAFDDPQRLQAFAAALQQVIDRHDILRTGMLWEGLDQPVQVVWRKAGLVVEEVALEPAAGDALEQLQARFDARHYRLDLNQAPLIRLVHGYDAVHQRTVAVLLFHHLVLDHTALEVVSEEMQAGLLGRVEPLGAAVPYRNYVAQARLGVSEEEHEAFFREQLGDIDEPTLPFGLLDVQGDGRAIEETSQRLPVDLNLRLRAQARLLGVSAASLFHLAWARVLAATSGRSSVVFGTVLLGRMQGGAGSDRALGMFINTLPLRVDIDAASVRDAVKATHDRLTALLGHEHASLALAQRCSGVAAPLPLFSAMLNYRHGSAGEPDAETRQAWQGIEVLTSEERTNFPLSLNVDDLGDAFRLVAQVAEVGAQRICDYMQVALEALVQALEFEPQLAVERLPVLGAAERAQLLDGLNATAVDYDLEQTLHGLFEARVVQAAQAPAVQAGEQWLSYDQLNRRANQLAHHLREQGVGPDARVAICVERGLDMVIGLLAILKAGGAYVPLDPAYPQERIAYMLADSTPLVVLVEGRTRGLLGELAVPVIDLENNVWAHQPDSNPQVPRLSPRHSAYVIYTSGSTGQPKGVINEHAAVVNRLLWMQDKYGLTPDDAVLQKTPFSFDVSVWEFFWTLFTGARLVMARPEGHKDPVYLSEVIAAERITTLHFVPSMLDVFLAHGDSALCGGVKRVICSGEALPGSVVRRFKAQLPHAGLHNLYGPTEAAVDVTAWECSEPLAQTPDNTPIGKPIANTRMYLLDAQLQPVPMGVVGELYIGGVQVARGYLNRPELTAERFLKDPFSPAAEARMYRTGDIARYLADGNIEYLGRNDDQVKIRGLRIELGEIQARLSAFPAIQEAVVVAREDVAGDKRLVAYYTAAEAQDIDALRAHLLERLPDYMVPALFVHLAALPLSPNGKLDRKALPAPDQAALVVREYQAPQGEVEVALARIWAEVLRVGQVGRHDNFFELGGHSLLAVKLIERMRQQGLAADVRVLFGQPTLAALAAAVGGQVEVQVPANRIAVDCPRITPDLLPLADLDQASIDRLVESIPGGVANVQDIYGLAPLQAGILYHHLATSVGDPYVMQAQFEFAGLKPLHAFVHALDAVIERNDILRTSVHWQGLGEPVQVVWRRAPLALERIDSDPHGGDALEQLQQRFDPRHYRLDLNQAPLLRLAYAHDEQGDRWFGILLFHHILLDHTALDVLVHEMSASLQGRMAQLAAPVPYRNQVAQTRLGTSEAQHEAFFRGMLGDIDEPTLAFGLQEVAGDGRDIEELPVPLDTALSRRLRGQARQLGVSAASLLHLAWARVLGQVSGREEVVFGTVLLGRMQGGEGADRALGMFINTLPLRVSVGSVGVREALRTTHGRLSQLLGHEHASLALAQRCSGVPASLPLFSSLFNYRHSAAGETSAQQAATWDGIRLLQARERSNYPLVLNVDDLGEDFSFKIQAPAELGLERIGGYLRTTLQHLVDALEHAPTTPLQTLPMLPPQEREHLLHGFNATERRYPVEQTLHSLFEARAEARPHATALIHGEQVLDYGELNRRANRLAHHLIGLGVRPGHHLAILLERSADLLVSQLAISKCAAVYVPLDINAPAERQAFMIEDSQALLLLTRSSETLGYPVRRVDLDQLDLDGQPDHDPRLRQSSESAAYIMYTSGSTGTPKGVLVPHRAVSRLVLNNGYAEFNEQDRVAFASNPAFDASTLEVWAPLLNGGCAVVVEQDVLLSREALANLLREQRISVLWMTAGLFHQHADGLLAALRGLRYLIVGGDVLDPAVVERVLRDGAPQHLLNGYGPTEATTFSTTFEITAVEGGSIPIGRPIGNTRAYVLDARQQPVPVGVVGELYIGGLGVALGYLNQPQLSAEKFLVDPFSPSSQGLMYRSGDLVRWRADGNLEYLGRNDNQVKLRGFRIELGEIETRLGRHPQVRDVAVLVRELAPGDKRLVAWFTAAVAGAAPDVEALRNHLQAQLPDYMVPSAYVQLDALPLTANGKLDRRALPAPDQAALSSRAFEAPQGEVETALARIWAEVLKVEQVGRHDHFFELGGHSLLAVTLIERMRQAGLSADVRVLFSQPTLAALAAAIGSGREIEVPRNLIEVGCQHITPQLLPLVELDQASIDRLVATVPGGAANVQDIYPLAPLQEGILYHHMSAGQGDPYLLQSQMAFDSRVHLQAVIEALQQVVDRHDILRTSVHWDGLERPLQLVRRQAELPVQELLLDPAAGDVLEQLQQRFETRRYRLDIRQAPLLQLVYANDPLNRRIVAILMFHHLALDHTAMAVVVEEMHALLQRGGEGLAAPVPYRNYVAQARLGVSEQEHEAFFRDMLGDIDEPTLPFGLQDVQGDGRDIEEAPLMLAEALSRRLREQARLLGVSAASLMHLAWARVLGVTAGKDRVVFGTVLMGRMQGGEGADRALGMFINTLPLRVEVDGTAVREGVKATHERLTALLGHEHASLALAQRCSAVEPALPLFSALLNYRHSAHDALPAEAGDVWQGIHLLGGEERTNYPLTLSVDDLGLDFRLRVLAATSVGARRVAGYMQGALEQLAEALEQGGALALNRLAILPAAERRQLLVGFNASAAGFPQGQTVHGLFEAEAERRPEALAVVQGDATLSYRELNRQANRLAHHLRTLGVQPDDRVAISVRRGPQMLVGLLAILKAGAGYVPVDPALPDERQRYLLEDSAPAVLLTQSEWRGRLPGLQVPVLELDRVTWQEQSVDNPVPGALTPAHLAYVIYTSGSTGLPKGVMVEHRTVENLVHWHRTAFDLQAGGHASSVAGFGFDAMAWEVWSTLCVGATLHLPPAQIDHQDIDRLLGWWLQQPLQVSFLSTPVAEHAFSRQLEHPTLRTLLIGGDRLRQFSQAQRFAVINNYGPTEATVVATSGLMEAGQVLHIGKPIANTRVYLLDEQLQPVPVGVAGELYIGGAGVARGYLNRPDLTAERFIRDPFSADPQARLYRTGDQARWLADGNLDYLGRNDDQLKIRGVRIEPGEIEAALSGHASVRDAVVLVRDGRLVAWFSADESLSIETLSDYLHDHLPDYMVPSAYVQLDALPLTANGKLDRRALPAPDQAALLSRAFEAPQGAVEIALAQIWAEVLKVERVGRHDHFFELGGHSLLAVTLIERMRQVGLDSDVRVLFNQPTLAALAAAIGSGREVEVPENRIPAACRQITPDLLSLIELDQSSIDRLVAAIPGGAANVQDIYPLAPLQEGILYHHMSAGQGDPYLLQSQMAFDSLADLQAFTGALQQVIDRHDILRTSVHWEGLERPLQVVRRQAPLRIREVALQAADGDVLAQLHQRFDARHYRLDIRQAPLVELVHAHDPVGQRIVAILLFHHLAVDHTAMEVVGHEMRAFIEGRADALGAPVPYRNYVAQARLGVSEQEHEAFFREMLGDIDEPTLPFGLQDVQGDGHDIEEAWQRLPLELAIRLRQQARLLGVGAASLFHLAWARVLAAASGRQTVVFGTVLLGRMQGGDGADRALGMFINSLPLRVDIDDTPARAGVKAIHGRLTALLGHEHASLALAQRCSGVAASLPLFSAMLNYRHSDAGLFDKATPGAWRGIETLASEERTNYPLSLNVDDLGEGFSMTAMTPARIGAQRVCDFMLAALEGLVEALEKAPRRALNRLPVLTDRERRQVLEAFNATEVAYDLERTLHGLFEAQAERAPQAQAVAAGEQRLGYGELNRRANQLAHYLRERGVGPDSRVAICVERGLDMVVGLLAILKAGGAYVPLDPAYPAERIAYMLADSAPLAVLVQGRTRDLLGEVTAPVIDLDCNTWQDRSADNPRVPGLTPRHSAYVIYTSGSTGQPKGVINEHAAVVNRLLWMQDEYGLTADDAVLQKTPFSFDVSVWEFFWPLFTGARLVMARPEGHKDPIYLGEVIKAEQITTLHFVPSMLDLFLAHGDVSRCASVQRVMCSGEALPGSVVRRFKAQLPHAGLHNLYGPTEAAVDVTAWNCAGPIEQTPDNTPIGKPIANTRMYLLDAQMQPVPLGVVGELYIGGVQVARGYLNRPELTAERFLDDPFSTTPEARMYRTGDIARYLADGNIEYLGRNDDQVKIRGLRIELGEIQARLAAFPAVQEAVVVAREDVAGDKRLVAYYTAAEVQDIDALRAHLLEQLPDYMVPALFVHLAALPLSPNGKLDRKALPAPDQAALVVREYEAPLGETEILMARLWAELLNVERVGRHDNFFELGGHSLLAVSLIGRLHQEGMEADMRALFEQPTLAGYAAITEQMEIAL</sequence>
<evidence type="ECO:0000256" key="2">
    <source>
        <dbReference type="ARBA" id="ARBA00006432"/>
    </source>
</evidence>
<dbReference type="Gene3D" id="2.30.38.10">
    <property type="entry name" value="Luciferase, Domain 3"/>
    <property type="match status" value="7"/>
</dbReference>
<dbReference type="NCBIfam" id="NF004282">
    <property type="entry name" value="PRK05691.1"/>
    <property type="match status" value="18"/>
</dbReference>
<keyword evidence="7" id="KW-1185">Reference proteome</keyword>
<dbReference type="NCBIfam" id="TIGR01733">
    <property type="entry name" value="AA-adenyl-dom"/>
    <property type="match status" value="7"/>
</dbReference>
<dbReference type="InterPro" id="IPR045851">
    <property type="entry name" value="AMP-bd_C_sf"/>
</dbReference>
<dbReference type="GO" id="GO:0044550">
    <property type="term" value="P:secondary metabolite biosynthetic process"/>
    <property type="evidence" value="ECO:0007669"/>
    <property type="project" value="UniProtKB-ARBA"/>
</dbReference>
<dbReference type="FunFam" id="3.40.50.12780:FF:000012">
    <property type="entry name" value="Non-ribosomal peptide synthetase"/>
    <property type="match status" value="6"/>
</dbReference>
<dbReference type="SUPFAM" id="SSF56801">
    <property type="entry name" value="Acetyl-CoA synthetase-like"/>
    <property type="match status" value="7"/>
</dbReference>
<dbReference type="PROSITE" id="PS00012">
    <property type="entry name" value="PHOSPHOPANTETHEINE"/>
    <property type="match status" value="5"/>
</dbReference>
<evidence type="ECO:0000313" key="7">
    <source>
        <dbReference type="Proteomes" id="UP000037931"/>
    </source>
</evidence>
<dbReference type="InterPro" id="IPR000873">
    <property type="entry name" value="AMP-dep_synth/lig_dom"/>
</dbReference>
<dbReference type="CDD" id="cd12117">
    <property type="entry name" value="A_NRPS_Srf_like"/>
    <property type="match status" value="2"/>
</dbReference>
<feature type="domain" description="Carrier" evidence="5">
    <location>
        <begin position="7490"/>
        <end position="7564"/>
    </location>
</feature>
<dbReference type="Pfam" id="PF00668">
    <property type="entry name" value="Condensation"/>
    <property type="match status" value="7"/>
</dbReference>
<dbReference type="GO" id="GO:0003824">
    <property type="term" value="F:catalytic activity"/>
    <property type="evidence" value="ECO:0007669"/>
    <property type="project" value="InterPro"/>
</dbReference>
<feature type="domain" description="Carrier" evidence="5">
    <location>
        <begin position="5343"/>
        <end position="5417"/>
    </location>
</feature>
<reference evidence="6 7" key="1">
    <citation type="journal article" date="2015" name="PLoS ONE">
        <title>Rice-Infecting Pseudomonas Genomes Are Highly Accessorized and Harbor Multiple Putative Virulence Mechanisms to Cause Sheath Brown Rot.</title>
        <authorList>
            <person name="Quibod I.L."/>
            <person name="Grande G."/>
            <person name="Oreiro E.G."/>
            <person name="Borja F.N."/>
            <person name="Dossa G.S."/>
            <person name="Mauleon R."/>
            <person name="Cruz C.V."/>
            <person name="Oliva R."/>
        </authorList>
    </citation>
    <scope>NUCLEOTIDE SEQUENCE [LARGE SCALE GENOMIC DNA]</scope>
    <source>
        <strain evidence="6 7">IRRI 6609</strain>
    </source>
</reference>
<accession>A0A0N0E1W0</accession>
<dbReference type="FunFam" id="2.30.38.10:FF:000001">
    <property type="entry name" value="Non-ribosomal peptide synthetase PvdI"/>
    <property type="match status" value="7"/>
</dbReference>
<dbReference type="CDD" id="cd17646">
    <property type="entry name" value="A_NRPS_AB3403-like"/>
    <property type="match status" value="2"/>
</dbReference>
<feature type="domain" description="Carrier" evidence="5">
    <location>
        <begin position="4267"/>
        <end position="4341"/>
    </location>
</feature>
<dbReference type="SUPFAM" id="SSF52777">
    <property type="entry name" value="CoA-dependent acyltransferases"/>
    <property type="match status" value="14"/>
</dbReference>
<comment type="caution">
    <text evidence="6">The sequence shown here is derived from an EMBL/GenBank/DDBJ whole genome shotgun (WGS) entry which is preliminary data.</text>
</comment>
<feature type="domain" description="Carrier" evidence="5">
    <location>
        <begin position="6408"/>
        <end position="6482"/>
    </location>
</feature>
<dbReference type="Pfam" id="PF13193">
    <property type="entry name" value="AMP-binding_C"/>
    <property type="match status" value="5"/>
</dbReference>
<dbReference type="Pfam" id="PF00501">
    <property type="entry name" value="AMP-binding"/>
    <property type="match status" value="7"/>
</dbReference>
<organism evidence="6 7">
    <name type="scientific">Pseudomonas asplenii</name>
    <dbReference type="NCBI Taxonomy" id="53407"/>
    <lineage>
        <taxon>Bacteria</taxon>
        <taxon>Pseudomonadati</taxon>
        <taxon>Pseudomonadota</taxon>
        <taxon>Gammaproteobacteria</taxon>
        <taxon>Pseudomonadales</taxon>
        <taxon>Pseudomonadaceae</taxon>
        <taxon>Pseudomonas</taxon>
    </lineage>
</organism>
<comment type="similarity">
    <text evidence="2">Belongs to the ATP-dependent AMP-binding enzyme family.</text>
</comment>
<dbReference type="PROSITE" id="PS00455">
    <property type="entry name" value="AMP_BINDING"/>
    <property type="match status" value="7"/>
</dbReference>
<dbReference type="Proteomes" id="UP000037931">
    <property type="component" value="Unassembled WGS sequence"/>
</dbReference>
<dbReference type="CDD" id="cd19544">
    <property type="entry name" value="E-C_NRPS"/>
    <property type="match status" value="7"/>
</dbReference>
<dbReference type="FunFam" id="3.30.559.10:FF:000064">
    <property type="entry name" value="Non-ribosomal peptide synthetase OfaC"/>
    <property type="match status" value="6"/>
</dbReference>
<dbReference type="PANTHER" id="PTHR45527:SF1">
    <property type="entry name" value="FATTY ACID SYNTHASE"/>
    <property type="match status" value="1"/>
</dbReference>
<dbReference type="GO" id="GO:0005737">
    <property type="term" value="C:cytoplasm"/>
    <property type="evidence" value="ECO:0007669"/>
    <property type="project" value="TreeGrafter"/>
</dbReference>
<dbReference type="Gene3D" id="1.10.1200.10">
    <property type="entry name" value="ACP-like"/>
    <property type="match status" value="7"/>
</dbReference>
<dbReference type="PANTHER" id="PTHR45527">
    <property type="entry name" value="NONRIBOSOMAL PEPTIDE SYNTHETASE"/>
    <property type="match status" value="1"/>
</dbReference>
<dbReference type="Gene3D" id="3.30.300.30">
    <property type="match status" value="7"/>
</dbReference>
<dbReference type="InterPro" id="IPR010071">
    <property type="entry name" value="AA_adenyl_dom"/>
</dbReference>
<dbReference type="InterPro" id="IPR001242">
    <property type="entry name" value="Condensation_dom"/>
</dbReference>
<feature type="domain" description="Carrier" evidence="5">
    <location>
        <begin position="1040"/>
        <end position="1114"/>
    </location>
</feature>
<evidence type="ECO:0000313" key="6">
    <source>
        <dbReference type="EMBL" id="KPA88168.1"/>
    </source>
</evidence>
<dbReference type="GO" id="GO:0043041">
    <property type="term" value="P:amino acid activation for nonribosomal peptide biosynthetic process"/>
    <property type="evidence" value="ECO:0007669"/>
    <property type="project" value="TreeGrafter"/>
</dbReference>
<feature type="domain" description="Carrier" evidence="5">
    <location>
        <begin position="2113"/>
        <end position="2187"/>
    </location>
</feature>
<dbReference type="STRING" id="50340.PF66_05400"/>